<proteinExistence type="predicted"/>
<organism evidence="3 4">
    <name type="scientific">Chironomus riparius</name>
    <dbReference type="NCBI Taxonomy" id="315576"/>
    <lineage>
        <taxon>Eukaryota</taxon>
        <taxon>Metazoa</taxon>
        <taxon>Ecdysozoa</taxon>
        <taxon>Arthropoda</taxon>
        <taxon>Hexapoda</taxon>
        <taxon>Insecta</taxon>
        <taxon>Pterygota</taxon>
        <taxon>Neoptera</taxon>
        <taxon>Endopterygota</taxon>
        <taxon>Diptera</taxon>
        <taxon>Nematocera</taxon>
        <taxon>Chironomoidea</taxon>
        <taxon>Chironomidae</taxon>
        <taxon>Chironominae</taxon>
        <taxon>Chironomus</taxon>
    </lineage>
</organism>
<dbReference type="AlphaFoldDB" id="A0A9N9S210"/>
<name>A0A9N9S210_9DIPT</name>
<dbReference type="EMBL" id="OU895879">
    <property type="protein sequence ID" value="CAG9807721.1"/>
    <property type="molecule type" value="Genomic_DNA"/>
</dbReference>
<dbReference type="PANTHER" id="PTHR21261:SF14">
    <property type="entry name" value="BEATEN PATH IV, ISOFORM B"/>
    <property type="match status" value="1"/>
</dbReference>
<dbReference type="InterPro" id="IPR013783">
    <property type="entry name" value="Ig-like_fold"/>
</dbReference>
<evidence type="ECO:0000259" key="2">
    <source>
        <dbReference type="PROSITE" id="PS50835"/>
    </source>
</evidence>
<evidence type="ECO:0000313" key="3">
    <source>
        <dbReference type="EMBL" id="CAG9807721.1"/>
    </source>
</evidence>
<reference evidence="3" key="1">
    <citation type="submission" date="2022-01" db="EMBL/GenBank/DDBJ databases">
        <authorList>
            <person name="King R."/>
        </authorList>
    </citation>
    <scope>NUCLEOTIDE SEQUENCE</scope>
</reference>
<dbReference type="Proteomes" id="UP001153620">
    <property type="component" value="Chromosome 3"/>
</dbReference>
<keyword evidence="4" id="KW-1185">Reference proteome</keyword>
<dbReference type="InterPro" id="IPR036179">
    <property type="entry name" value="Ig-like_dom_sf"/>
</dbReference>
<dbReference type="PANTHER" id="PTHR21261">
    <property type="entry name" value="BEAT PROTEIN"/>
    <property type="match status" value="1"/>
</dbReference>
<dbReference type="SUPFAM" id="SSF48726">
    <property type="entry name" value="Immunoglobulin"/>
    <property type="match status" value="1"/>
</dbReference>
<protein>
    <recommendedName>
        <fullName evidence="2">Ig-like domain-containing protein</fullName>
    </recommendedName>
</protein>
<feature type="signal peptide" evidence="1">
    <location>
        <begin position="1"/>
        <end position="21"/>
    </location>
</feature>
<dbReference type="InterPro" id="IPR013106">
    <property type="entry name" value="Ig_V-set"/>
</dbReference>
<dbReference type="Pfam" id="PF07686">
    <property type="entry name" value="V-set"/>
    <property type="match status" value="1"/>
</dbReference>
<dbReference type="Gene3D" id="2.60.40.10">
    <property type="entry name" value="Immunoglobulins"/>
    <property type="match status" value="2"/>
</dbReference>
<evidence type="ECO:0000256" key="1">
    <source>
        <dbReference type="SAM" id="SignalP"/>
    </source>
</evidence>
<evidence type="ECO:0000313" key="4">
    <source>
        <dbReference type="Proteomes" id="UP001153620"/>
    </source>
</evidence>
<keyword evidence="1" id="KW-0732">Signal</keyword>
<dbReference type="PROSITE" id="PS50835">
    <property type="entry name" value="IG_LIKE"/>
    <property type="match status" value="1"/>
</dbReference>
<gene>
    <name evidence="3" type="ORF">CHIRRI_LOCUS10567</name>
</gene>
<dbReference type="OrthoDB" id="6415662at2759"/>
<sequence length="321" mass="37116">MNSIFRLGIILLLLEKEATNSLRLSKLVVPSIKYRGENALLECQYELNNRSSSKFNSGYENTNSRHHYRRNNYLYYDNEEDMDETLYSVKWYKDEEEFYRFVPRANTPQNSYNFDGIKVDHKRSNSHKVFLRNVSLKSSGLYKCEVSLEGPSFSSVQGESYMLVVYLPTNGPFINGEEQTYQSGDKLNLNCTSARSHPASKLQFFINDNPITNPKYIIHYPDTHHNHGLISTSIGLNMRISPQYFEQNTMSIKCVASISPVIWSGNKETIIQQQGLQQFEIPLPSIDTREAMFLVKSSAITIKSMIQLVITFLFLLKFTYR</sequence>
<reference evidence="3" key="2">
    <citation type="submission" date="2022-10" db="EMBL/GenBank/DDBJ databases">
        <authorList>
            <consortium name="ENA_rothamsted_submissions"/>
            <consortium name="culmorum"/>
            <person name="King R."/>
        </authorList>
    </citation>
    <scope>NUCLEOTIDE SEQUENCE</scope>
</reference>
<feature type="chain" id="PRO_5040315604" description="Ig-like domain-containing protein" evidence="1">
    <location>
        <begin position="22"/>
        <end position="321"/>
    </location>
</feature>
<dbReference type="InterPro" id="IPR007110">
    <property type="entry name" value="Ig-like_dom"/>
</dbReference>
<accession>A0A9N9S210</accession>
<feature type="domain" description="Ig-like" evidence="2">
    <location>
        <begin position="36"/>
        <end position="154"/>
    </location>
</feature>